<dbReference type="EMBL" id="MDYQ01000162">
    <property type="protein sequence ID" value="PRP80071.1"/>
    <property type="molecule type" value="Genomic_DNA"/>
</dbReference>
<organism evidence="1 2">
    <name type="scientific">Planoprotostelium fungivorum</name>
    <dbReference type="NCBI Taxonomy" id="1890364"/>
    <lineage>
        <taxon>Eukaryota</taxon>
        <taxon>Amoebozoa</taxon>
        <taxon>Evosea</taxon>
        <taxon>Variosea</taxon>
        <taxon>Cavosteliida</taxon>
        <taxon>Cavosteliaceae</taxon>
        <taxon>Planoprotostelium</taxon>
    </lineage>
</organism>
<gene>
    <name evidence="1" type="ORF">PROFUN_10754</name>
</gene>
<keyword evidence="2" id="KW-1185">Reference proteome</keyword>
<dbReference type="AlphaFoldDB" id="A0A2P6N802"/>
<accession>A0A2P6N802</accession>
<evidence type="ECO:0000313" key="1">
    <source>
        <dbReference type="EMBL" id="PRP80071.1"/>
    </source>
</evidence>
<sequence>MRTAMIIRHTVAMEAFGSLIFCHAYSSDRFILNSPNSGSRTIPELVVLIFGSKFHTGRRITSLSNNMIQNFFGRNRRMNTSMVYRTQNHRLTQDLIHGEQQYDDETWRHKCLRDFHHEAGRNHNRKYSEVYRDLLDWKRMVESFTVSKSGGGLSLFDQFGTGVSLHGEPLIYTWPHHWDGSLVRYCVNGSGSYEERERLTTRCCGRMGWITLSSSAPLVSIGHKTMIRRGGRPLVLAAVPRTVPYSRGVIGFSDKSAPFYWSNQNHFILDGQGAYKDESIDPFFLAIRLNQRIQEKAYVRPGGIYWGAWDSWVQHTLITAVQGDEADDFATKEELKMVKRMQEISRERVERGETLDPDGDEAQMLRWESDWNSFLVNIGPKTEDK</sequence>
<reference evidence="1 2" key="1">
    <citation type="journal article" date="2018" name="Genome Biol. Evol.">
        <title>Multiple Roots of Fruiting Body Formation in Amoebozoa.</title>
        <authorList>
            <person name="Hillmann F."/>
            <person name="Forbes G."/>
            <person name="Novohradska S."/>
            <person name="Ferling I."/>
            <person name="Riege K."/>
            <person name="Groth M."/>
            <person name="Westermann M."/>
            <person name="Marz M."/>
            <person name="Spaller T."/>
            <person name="Winckler T."/>
            <person name="Schaap P."/>
            <person name="Glockner G."/>
        </authorList>
    </citation>
    <scope>NUCLEOTIDE SEQUENCE [LARGE SCALE GENOMIC DNA]</scope>
    <source>
        <strain evidence="1 2">Jena</strain>
    </source>
</reference>
<name>A0A2P6N802_9EUKA</name>
<protein>
    <submittedName>
        <fullName evidence="1">Uncharacterized protein</fullName>
    </submittedName>
</protein>
<proteinExistence type="predicted"/>
<dbReference type="InParanoid" id="A0A2P6N802"/>
<comment type="caution">
    <text evidence="1">The sequence shown here is derived from an EMBL/GenBank/DDBJ whole genome shotgun (WGS) entry which is preliminary data.</text>
</comment>
<dbReference type="Proteomes" id="UP000241769">
    <property type="component" value="Unassembled WGS sequence"/>
</dbReference>
<evidence type="ECO:0000313" key="2">
    <source>
        <dbReference type="Proteomes" id="UP000241769"/>
    </source>
</evidence>